<comment type="caution">
    <text evidence="1">The sequence shown here is derived from an EMBL/GenBank/DDBJ whole genome shotgun (WGS) entry which is preliminary data.</text>
</comment>
<dbReference type="AlphaFoldDB" id="A0A8H4EHH8"/>
<protein>
    <submittedName>
        <fullName evidence="1">Uncharacterized protein</fullName>
    </submittedName>
</protein>
<evidence type="ECO:0000313" key="1">
    <source>
        <dbReference type="EMBL" id="KAF0484020.1"/>
    </source>
</evidence>
<accession>A0A8H4EHH8</accession>
<sequence>MSHLILNQILVMQRVIPRNLIALNVKMEFLTDDKGINCYKFQILDCDSKMAYDLINDFVTKSLYKGGYSFLNEEFFGISSPLELKGMIMLIQCNNNEIASSTIE</sequence>
<dbReference type="OrthoDB" id="2427707at2759"/>
<evidence type="ECO:0000313" key="2">
    <source>
        <dbReference type="Proteomes" id="UP000439903"/>
    </source>
</evidence>
<keyword evidence="2" id="KW-1185">Reference proteome</keyword>
<name>A0A8H4EHH8_GIGMA</name>
<dbReference type="Proteomes" id="UP000439903">
    <property type="component" value="Unassembled WGS sequence"/>
</dbReference>
<gene>
    <name evidence="1" type="ORF">F8M41_023123</name>
</gene>
<dbReference type="EMBL" id="WTPW01000740">
    <property type="protein sequence ID" value="KAF0484020.1"/>
    <property type="molecule type" value="Genomic_DNA"/>
</dbReference>
<reference evidence="1 2" key="1">
    <citation type="journal article" date="2019" name="Environ. Microbiol.">
        <title>At the nexus of three kingdoms: the genome of the mycorrhizal fungus Gigaspora margarita provides insights into plant, endobacterial and fungal interactions.</title>
        <authorList>
            <person name="Venice F."/>
            <person name="Ghignone S."/>
            <person name="Salvioli di Fossalunga A."/>
            <person name="Amselem J."/>
            <person name="Novero M."/>
            <person name="Xianan X."/>
            <person name="Sedzielewska Toro K."/>
            <person name="Morin E."/>
            <person name="Lipzen A."/>
            <person name="Grigoriev I.V."/>
            <person name="Henrissat B."/>
            <person name="Martin F.M."/>
            <person name="Bonfante P."/>
        </authorList>
    </citation>
    <scope>NUCLEOTIDE SEQUENCE [LARGE SCALE GENOMIC DNA]</scope>
    <source>
        <strain evidence="1 2">BEG34</strain>
    </source>
</reference>
<organism evidence="1 2">
    <name type="scientific">Gigaspora margarita</name>
    <dbReference type="NCBI Taxonomy" id="4874"/>
    <lineage>
        <taxon>Eukaryota</taxon>
        <taxon>Fungi</taxon>
        <taxon>Fungi incertae sedis</taxon>
        <taxon>Mucoromycota</taxon>
        <taxon>Glomeromycotina</taxon>
        <taxon>Glomeromycetes</taxon>
        <taxon>Diversisporales</taxon>
        <taxon>Gigasporaceae</taxon>
        <taxon>Gigaspora</taxon>
    </lineage>
</organism>
<proteinExistence type="predicted"/>